<feature type="transmembrane region" description="Helical" evidence="1">
    <location>
        <begin position="153"/>
        <end position="174"/>
    </location>
</feature>
<dbReference type="InterPro" id="IPR052549">
    <property type="entry name" value="SpmB"/>
</dbReference>
<dbReference type="PANTHER" id="PTHR35793">
    <property type="entry name" value="INNER MEMBRANE PROTEIN YJIG"/>
    <property type="match status" value="1"/>
</dbReference>
<dbReference type="Pfam" id="PF07670">
    <property type="entry name" value="Gate"/>
    <property type="match status" value="1"/>
</dbReference>
<comment type="caution">
    <text evidence="3">The sequence shown here is derived from an EMBL/GenBank/DDBJ whole genome shotgun (WGS) entry which is preliminary data.</text>
</comment>
<dbReference type="EMBL" id="DVFT01000167">
    <property type="protein sequence ID" value="HIQ97157.1"/>
    <property type="molecule type" value="Genomic_DNA"/>
</dbReference>
<sequence>MGFLVFISAYIIPFVIFYVVGYGLLKKKNVYELFTRGAMDGFRTVLGIMPTLVGLLVAVGVLRASGFLDMLGELLKGVLSYAGFPSEVVPLALVRMFSNSAAAGLLLDLFGSYGPDSYVGILGALLMSSTETIFYTMSIYFMSVKVKKTRYTLAGALLATLGGAAASTVLAGWIK</sequence>
<dbReference type="Proteomes" id="UP000886886">
    <property type="component" value="Unassembled WGS sequence"/>
</dbReference>
<feature type="transmembrane region" description="Helical" evidence="1">
    <location>
        <begin position="119"/>
        <end position="141"/>
    </location>
</feature>
<feature type="domain" description="Nucleoside transporter/FeoB GTPase Gate" evidence="2">
    <location>
        <begin position="46"/>
        <end position="144"/>
    </location>
</feature>
<evidence type="ECO:0000259" key="2">
    <source>
        <dbReference type="Pfam" id="PF07670"/>
    </source>
</evidence>
<dbReference type="InterPro" id="IPR011642">
    <property type="entry name" value="Gate_dom"/>
</dbReference>
<evidence type="ECO:0000313" key="4">
    <source>
        <dbReference type="Proteomes" id="UP000886886"/>
    </source>
</evidence>
<feature type="transmembrane region" description="Helical" evidence="1">
    <location>
        <begin position="45"/>
        <end position="68"/>
    </location>
</feature>
<protein>
    <submittedName>
        <fullName evidence="3">Spore maturation protein</fullName>
    </submittedName>
</protein>
<reference evidence="3" key="1">
    <citation type="submission" date="2020-10" db="EMBL/GenBank/DDBJ databases">
        <authorList>
            <person name="Gilroy R."/>
        </authorList>
    </citation>
    <scope>NUCLEOTIDE SEQUENCE</scope>
    <source>
        <strain evidence="3">ChiSjej3B21-11622</strain>
    </source>
</reference>
<dbReference type="GO" id="GO:0005886">
    <property type="term" value="C:plasma membrane"/>
    <property type="evidence" value="ECO:0007669"/>
    <property type="project" value="TreeGrafter"/>
</dbReference>
<keyword evidence="1" id="KW-0812">Transmembrane</keyword>
<evidence type="ECO:0000313" key="3">
    <source>
        <dbReference type="EMBL" id="HIQ97157.1"/>
    </source>
</evidence>
<reference evidence="3" key="2">
    <citation type="journal article" date="2021" name="PeerJ">
        <title>Extensive microbial diversity within the chicken gut microbiome revealed by metagenomics and culture.</title>
        <authorList>
            <person name="Gilroy R."/>
            <person name="Ravi A."/>
            <person name="Getino M."/>
            <person name="Pursley I."/>
            <person name="Horton D.L."/>
            <person name="Alikhan N.F."/>
            <person name="Baker D."/>
            <person name="Gharbi K."/>
            <person name="Hall N."/>
            <person name="Watson M."/>
            <person name="Adriaenssens E.M."/>
            <person name="Foster-Nyarko E."/>
            <person name="Jarju S."/>
            <person name="Secka A."/>
            <person name="Antonio M."/>
            <person name="Oren A."/>
            <person name="Chaudhuri R.R."/>
            <person name="La Ragione R."/>
            <person name="Hildebrand F."/>
            <person name="Pallen M.J."/>
        </authorList>
    </citation>
    <scope>NUCLEOTIDE SEQUENCE</scope>
    <source>
        <strain evidence="3">ChiSjej3B21-11622</strain>
    </source>
</reference>
<keyword evidence="1" id="KW-0472">Membrane</keyword>
<dbReference type="AlphaFoldDB" id="A0A9D0ZW78"/>
<feature type="transmembrane region" description="Helical" evidence="1">
    <location>
        <begin position="6"/>
        <end position="25"/>
    </location>
</feature>
<keyword evidence="1" id="KW-1133">Transmembrane helix</keyword>
<evidence type="ECO:0000256" key="1">
    <source>
        <dbReference type="SAM" id="Phobius"/>
    </source>
</evidence>
<name>A0A9D0ZW78_9FIRM</name>
<accession>A0A9D0ZW78</accession>
<proteinExistence type="predicted"/>
<gene>
    <name evidence="3" type="ORF">IAB26_11415</name>
</gene>
<dbReference type="PANTHER" id="PTHR35793:SF2">
    <property type="entry name" value="INNER MEMBRANE PROTEIN YJIG"/>
    <property type="match status" value="1"/>
</dbReference>
<organism evidence="3 4">
    <name type="scientific">Candidatus Limivivens merdigallinarum</name>
    <dbReference type="NCBI Taxonomy" id="2840859"/>
    <lineage>
        <taxon>Bacteria</taxon>
        <taxon>Bacillati</taxon>
        <taxon>Bacillota</taxon>
        <taxon>Clostridia</taxon>
        <taxon>Lachnospirales</taxon>
        <taxon>Lachnospiraceae</taxon>
        <taxon>Lachnospiraceae incertae sedis</taxon>
        <taxon>Candidatus Limivivens</taxon>
    </lineage>
</organism>